<dbReference type="OMA" id="ANGCHAA"/>
<dbReference type="GO" id="GO:0034090">
    <property type="term" value="P:maintenance of meiotic sister chromatid cohesion"/>
    <property type="evidence" value="ECO:0007669"/>
    <property type="project" value="InterPro"/>
</dbReference>
<feature type="region of interest" description="Disordered" evidence="3">
    <location>
        <begin position="216"/>
        <end position="284"/>
    </location>
</feature>
<dbReference type="GO" id="GO:0000775">
    <property type="term" value="C:chromosome, centromeric region"/>
    <property type="evidence" value="ECO:0007669"/>
    <property type="project" value="InterPro"/>
</dbReference>
<sequence>MESRCSMGSVVRKRLSDITNTQQRPKSPGQDEKPRHVSSTAKDFVDRLHKENMALMRVLADRNKIIELSGLEMQKLRINLQKMQQQNWHLAQTNSRMLVEINLGKDRRKALQHELGCKEALIKAKKLEEGTAKCEEAAAEPIQGNGDNKLSTLNRSSDELLAVVGHPSVIQQVAAKEKVHNKRPCLRRKSARFKSEQSEPTEDLFEIEDAKFPVCSQLDDPTQEDGPFLLDSSARKEEQDENSASRYINQELRRSSIGRPSRKAVEKVQSYKEVPLNTKMRRSK</sequence>
<comment type="caution">
    <text evidence="5">The sequence shown here is derived from an EMBL/GenBank/DDBJ whole genome shotgun (WGS) entry which is preliminary data.</text>
</comment>
<comment type="similarity">
    <text evidence="1">Belongs to the shugoshin family.</text>
</comment>
<dbReference type="PANTHER" id="PTHR34373">
    <property type="entry name" value="SHUGOSHIN 2"/>
    <property type="match status" value="1"/>
</dbReference>
<evidence type="ECO:0000256" key="2">
    <source>
        <dbReference type="ARBA" id="ARBA00022829"/>
    </source>
</evidence>
<evidence type="ECO:0000256" key="3">
    <source>
        <dbReference type="SAM" id="MobiDB-lite"/>
    </source>
</evidence>
<dbReference type="Proteomes" id="UP000655225">
    <property type="component" value="Unassembled WGS sequence"/>
</dbReference>
<dbReference type="PANTHER" id="PTHR34373:SF9">
    <property type="entry name" value="SHUGOSHIN 2"/>
    <property type="match status" value="1"/>
</dbReference>
<dbReference type="GO" id="GO:0045144">
    <property type="term" value="P:meiotic sister chromatid segregation"/>
    <property type="evidence" value="ECO:0007669"/>
    <property type="project" value="InterPro"/>
</dbReference>
<accession>A0A835DAJ7</accession>
<dbReference type="InterPro" id="IPR044693">
    <property type="entry name" value="SGO_plant"/>
</dbReference>
<evidence type="ECO:0000256" key="1">
    <source>
        <dbReference type="ARBA" id="ARBA00010845"/>
    </source>
</evidence>
<name>A0A835DAJ7_TETSI</name>
<dbReference type="Pfam" id="PF07557">
    <property type="entry name" value="Shugoshin_C"/>
    <property type="match status" value="1"/>
</dbReference>
<feature type="domain" description="Shugoshin C-terminal" evidence="4">
    <location>
        <begin position="258"/>
        <end position="282"/>
    </location>
</feature>
<protein>
    <recommendedName>
        <fullName evidence="4">Shugoshin C-terminal domain-containing protein</fullName>
    </recommendedName>
</protein>
<keyword evidence="6" id="KW-1185">Reference proteome</keyword>
<gene>
    <name evidence="5" type="ORF">HHK36_018147</name>
</gene>
<dbReference type="InterPro" id="IPR011515">
    <property type="entry name" value="Shugoshin_C"/>
</dbReference>
<dbReference type="OrthoDB" id="770508at2759"/>
<evidence type="ECO:0000313" key="6">
    <source>
        <dbReference type="Proteomes" id="UP000655225"/>
    </source>
</evidence>
<feature type="region of interest" description="Disordered" evidence="3">
    <location>
        <begin position="1"/>
        <end position="41"/>
    </location>
</feature>
<keyword evidence="2" id="KW-0159">Chromosome partition</keyword>
<dbReference type="EMBL" id="JABCRI010000012">
    <property type="protein sequence ID" value="KAF8396523.1"/>
    <property type="molecule type" value="Genomic_DNA"/>
</dbReference>
<proteinExistence type="inferred from homology"/>
<evidence type="ECO:0000313" key="5">
    <source>
        <dbReference type="EMBL" id="KAF8396523.1"/>
    </source>
</evidence>
<reference evidence="5 6" key="1">
    <citation type="submission" date="2020-04" db="EMBL/GenBank/DDBJ databases">
        <title>Plant Genome Project.</title>
        <authorList>
            <person name="Zhang R.-G."/>
        </authorList>
    </citation>
    <scope>NUCLEOTIDE SEQUENCE [LARGE SCALE GENOMIC DNA]</scope>
    <source>
        <strain evidence="5">YNK0</strain>
        <tissue evidence="5">Leaf</tissue>
    </source>
</reference>
<organism evidence="5 6">
    <name type="scientific">Tetracentron sinense</name>
    <name type="common">Spur-leaf</name>
    <dbReference type="NCBI Taxonomy" id="13715"/>
    <lineage>
        <taxon>Eukaryota</taxon>
        <taxon>Viridiplantae</taxon>
        <taxon>Streptophyta</taxon>
        <taxon>Embryophyta</taxon>
        <taxon>Tracheophyta</taxon>
        <taxon>Spermatophyta</taxon>
        <taxon>Magnoliopsida</taxon>
        <taxon>Trochodendrales</taxon>
        <taxon>Trochodendraceae</taxon>
        <taxon>Tetracentron</taxon>
    </lineage>
</organism>
<dbReference type="GO" id="GO:0005634">
    <property type="term" value="C:nucleus"/>
    <property type="evidence" value="ECO:0007669"/>
    <property type="project" value="InterPro"/>
</dbReference>
<dbReference type="AlphaFoldDB" id="A0A835DAJ7"/>
<evidence type="ECO:0000259" key="4">
    <source>
        <dbReference type="Pfam" id="PF07557"/>
    </source>
</evidence>